<reference evidence="1" key="1">
    <citation type="journal article" date="2014" name="Front. Microbiol.">
        <title>High frequency of phylogenetically diverse reductive dehalogenase-homologous genes in deep subseafloor sedimentary metagenomes.</title>
        <authorList>
            <person name="Kawai M."/>
            <person name="Futagami T."/>
            <person name="Toyoda A."/>
            <person name="Takaki Y."/>
            <person name="Nishi S."/>
            <person name="Hori S."/>
            <person name="Arai W."/>
            <person name="Tsubouchi T."/>
            <person name="Morono Y."/>
            <person name="Uchiyama I."/>
            <person name="Ito T."/>
            <person name="Fujiyama A."/>
            <person name="Inagaki F."/>
            <person name="Takami H."/>
        </authorList>
    </citation>
    <scope>NUCLEOTIDE SEQUENCE</scope>
    <source>
        <strain evidence="1">Expedition CK06-06</strain>
    </source>
</reference>
<dbReference type="EMBL" id="BARS01010557">
    <property type="protein sequence ID" value="GAF94901.1"/>
    <property type="molecule type" value="Genomic_DNA"/>
</dbReference>
<gene>
    <name evidence="1" type="ORF">S01H1_19527</name>
</gene>
<proteinExistence type="predicted"/>
<sequence length="146" mass="16752">MVAATLRQALCDPLHYLAVLGRRPAALDHSDVFRSWQLPACFAELRELFEKRQGPFAGARQYIRVLQLLAEHPVKRVQKAVEFCMANSTINAQIIINKANRLAQKQQYIEPPEPNNIRFSQFKVPKPDLSKFDQYLTLNQGEANYV</sequence>
<evidence type="ECO:0000313" key="1">
    <source>
        <dbReference type="EMBL" id="GAF94901.1"/>
    </source>
</evidence>
<organism evidence="1">
    <name type="scientific">marine sediment metagenome</name>
    <dbReference type="NCBI Taxonomy" id="412755"/>
    <lineage>
        <taxon>unclassified sequences</taxon>
        <taxon>metagenomes</taxon>
        <taxon>ecological metagenomes</taxon>
    </lineage>
</organism>
<comment type="caution">
    <text evidence="1">The sequence shown here is derived from an EMBL/GenBank/DDBJ whole genome shotgun (WGS) entry which is preliminary data.</text>
</comment>
<protein>
    <recommendedName>
        <fullName evidence="2">Transposase</fullName>
    </recommendedName>
</protein>
<dbReference type="AlphaFoldDB" id="X0U6C6"/>
<accession>X0U6C6</accession>
<name>X0U6C6_9ZZZZ</name>
<evidence type="ECO:0008006" key="2">
    <source>
        <dbReference type="Google" id="ProtNLM"/>
    </source>
</evidence>